<dbReference type="AlphaFoldDB" id="A0ABD2J3M5"/>
<dbReference type="Proteomes" id="UP001620626">
    <property type="component" value="Unassembled WGS sequence"/>
</dbReference>
<keyword evidence="3" id="KW-1185">Reference proteome</keyword>
<accession>A0ABD2J3M5</accession>
<evidence type="ECO:0000313" key="3">
    <source>
        <dbReference type="Proteomes" id="UP001620626"/>
    </source>
</evidence>
<organism evidence="2 3">
    <name type="scientific">Heterodera trifolii</name>
    <dbReference type="NCBI Taxonomy" id="157864"/>
    <lineage>
        <taxon>Eukaryota</taxon>
        <taxon>Metazoa</taxon>
        <taxon>Ecdysozoa</taxon>
        <taxon>Nematoda</taxon>
        <taxon>Chromadorea</taxon>
        <taxon>Rhabditida</taxon>
        <taxon>Tylenchina</taxon>
        <taxon>Tylenchomorpha</taxon>
        <taxon>Tylenchoidea</taxon>
        <taxon>Heteroderidae</taxon>
        <taxon>Heteroderinae</taxon>
        <taxon>Heterodera</taxon>
    </lineage>
</organism>
<feature type="region of interest" description="Disordered" evidence="1">
    <location>
        <begin position="1"/>
        <end position="33"/>
    </location>
</feature>
<name>A0ABD2J3M5_9BILA</name>
<proteinExistence type="predicted"/>
<evidence type="ECO:0000256" key="1">
    <source>
        <dbReference type="SAM" id="MobiDB-lite"/>
    </source>
</evidence>
<protein>
    <submittedName>
        <fullName evidence="2">Uncharacterized protein</fullName>
    </submittedName>
</protein>
<comment type="caution">
    <text evidence="2">The sequence shown here is derived from an EMBL/GenBank/DDBJ whole genome shotgun (WGS) entry which is preliminary data.</text>
</comment>
<gene>
    <name evidence="2" type="ORF">niasHT_031555</name>
</gene>
<sequence length="96" mass="11511">MLSTQSSRNDKKEMEGQEEQCENSPTKKQKLDKPKVYDSMLWKILKGKYMISMYLCADDWRKLFENREKVQRSADDRVRVSFDMCEECARVNCRMN</sequence>
<dbReference type="EMBL" id="JBICBT010001070">
    <property type="protein sequence ID" value="KAL3084670.1"/>
    <property type="molecule type" value="Genomic_DNA"/>
</dbReference>
<evidence type="ECO:0000313" key="2">
    <source>
        <dbReference type="EMBL" id="KAL3084670.1"/>
    </source>
</evidence>
<reference evidence="2 3" key="1">
    <citation type="submission" date="2024-10" db="EMBL/GenBank/DDBJ databases">
        <authorList>
            <person name="Kim D."/>
        </authorList>
    </citation>
    <scope>NUCLEOTIDE SEQUENCE [LARGE SCALE GENOMIC DNA]</scope>
    <source>
        <strain evidence="2">BH-2024</strain>
    </source>
</reference>